<dbReference type="PANTHER" id="PTHR12298:SF4">
    <property type="entry name" value="PROGRAMMED CELL DEATH PROTEIN 2"/>
    <property type="match status" value="1"/>
</dbReference>
<feature type="region of interest" description="Disordered" evidence="5">
    <location>
        <begin position="1"/>
        <end position="23"/>
    </location>
</feature>
<proteinExistence type="predicted"/>
<keyword evidence="3" id="KW-0862">Zinc</keyword>
<dbReference type="GO" id="GO:0008270">
    <property type="term" value="F:zinc ion binding"/>
    <property type="evidence" value="ECO:0007669"/>
    <property type="project" value="UniProtKB-KW"/>
</dbReference>
<feature type="domain" description="MYND-type" evidence="6">
    <location>
        <begin position="24"/>
        <end position="61"/>
    </location>
</feature>
<name>A0A6A6UKJ5_9PEZI</name>
<keyword evidence="8" id="KW-1185">Reference proteome</keyword>
<evidence type="ECO:0000256" key="5">
    <source>
        <dbReference type="SAM" id="MobiDB-lite"/>
    </source>
</evidence>
<evidence type="ECO:0000256" key="4">
    <source>
        <dbReference type="PROSITE-ProRule" id="PRU00134"/>
    </source>
</evidence>
<protein>
    <recommendedName>
        <fullName evidence="6">MYND-type domain-containing protein</fullName>
    </recommendedName>
</protein>
<evidence type="ECO:0000256" key="2">
    <source>
        <dbReference type="ARBA" id="ARBA00022771"/>
    </source>
</evidence>
<dbReference type="PROSITE" id="PS50865">
    <property type="entry name" value="ZF_MYND_2"/>
    <property type="match status" value="1"/>
</dbReference>
<dbReference type="OrthoDB" id="432970at2759"/>
<keyword evidence="2 4" id="KW-0863">Zinc-finger</keyword>
<feature type="region of interest" description="Disordered" evidence="5">
    <location>
        <begin position="55"/>
        <end position="88"/>
    </location>
</feature>
<dbReference type="Proteomes" id="UP000799302">
    <property type="component" value="Unassembled WGS sequence"/>
</dbReference>
<feature type="compositionally biased region" description="Basic and acidic residues" evidence="5">
    <location>
        <begin position="61"/>
        <end position="73"/>
    </location>
</feature>
<evidence type="ECO:0000313" key="7">
    <source>
        <dbReference type="EMBL" id="KAF2672769.1"/>
    </source>
</evidence>
<accession>A0A6A6UKJ5</accession>
<gene>
    <name evidence="7" type="ORF">BT63DRAFT_436634</name>
</gene>
<reference evidence="7" key="1">
    <citation type="journal article" date="2020" name="Stud. Mycol.">
        <title>101 Dothideomycetes genomes: a test case for predicting lifestyles and emergence of pathogens.</title>
        <authorList>
            <person name="Haridas S."/>
            <person name="Albert R."/>
            <person name="Binder M."/>
            <person name="Bloem J."/>
            <person name="Labutti K."/>
            <person name="Salamov A."/>
            <person name="Andreopoulos B."/>
            <person name="Baker S."/>
            <person name="Barry K."/>
            <person name="Bills G."/>
            <person name="Bluhm B."/>
            <person name="Cannon C."/>
            <person name="Castanera R."/>
            <person name="Culley D."/>
            <person name="Daum C."/>
            <person name="Ezra D."/>
            <person name="Gonzalez J."/>
            <person name="Henrissat B."/>
            <person name="Kuo A."/>
            <person name="Liang C."/>
            <person name="Lipzen A."/>
            <person name="Lutzoni F."/>
            <person name="Magnuson J."/>
            <person name="Mondo S."/>
            <person name="Nolan M."/>
            <person name="Ohm R."/>
            <person name="Pangilinan J."/>
            <person name="Park H.-J."/>
            <person name="Ramirez L."/>
            <person name="Alfaro M."/>
            <person name="Sun H."/>
            <person name="Tritt A."/>
            <person name="Yoshinaga Y."/>
            <person name="Zwiers L.-H."/>
            <person name="Turgeon B."/>
            <person name="Goodwin S."/>
            <person name="Spatafora J."/>
            <person name="Crous P."/>
            <person name="Grigoriev I."/>
        </authorList>
    </citation>
    <scope>NUCLEOTIDE SEQUENCE</scope>
    <source>
        <strain evidence="7">CBS 115976</strain>
    </source>
</reference>
<organism evidence="7 8">
    <name type="scientific">Microthyrium microscopicum</name>
    <dbReference type="NCBI Taxonomy" id="703497"/>
    <lineage>
        <taxon>Eukaryota</taxon>
        <taxon>Fungi</taxon>
        <taxon>Dikarya</taxon>
        <taxon>Ascomycota</taxon>
        <taxon>Pezizomycotina</taxon>
        <taxon>Dothideomycetes</taxon>
        <taxon>Dothideomycetes incertae sedis</taxon>
        <taxon>Microthyriales</taxon>
        <taxon>Microthyriaceae</taxon>
        <taxon>Microthyrium</taxon>
    </lineage>
</organism>
<keyword evidence="1" id="KW-0479">Metal-binding</keyword>
<feature type="compositionally biased region" description="Polar residues" evidence="5">
    <location>
        <begin position="1"/>
        <end position="19"/>
    </location>
</feature>
<dbReference type="PROSITE" id="PS01360">
    <property type="entry name" value="ZF_MYND_1"/>
    <property type="match status" value="1"/>
</dbReference>
<dbReference type="AlphaFoldDB" id="A0A6A6UKJ5"/>
<evidence type="ECO:0000256" key="1">
    <source>
        <dbReference type="ARBA" id="ARBA00022723"/>
    </source>
</evidence>
<dbReference type="Gene3D" id="6.10.140.2220">
    <property type="match status" value="1"/>
</dbReference>
<evidence type="ECO:0000256" key="3">
    <source>
        <dbReference type="ARBA" id="ARBA00022833"/>
    </source>
</evidence>
<evidence type="ECO:0000259" key="6">
    <source>
        <dbReference type="PROSITE" id="PS50865"/>
    </source>
</evidence>
<sequence>MPPTNPSSDAQPAPSNTAPETKPCAICQAPDARRCAKCLSAWYCSKECQTTDWKNGHKQACNKDNKPSTDKKQKPARPPPKGLSQHIDKPFTRLEHKTFLHDLPEKDVYTLLLDSYRMRQEDEYKFGGDADVDSIYGGAPHSLKPFRRFLRRAEKKSGILPAWWDQTKQEACVAQGMGGDEWSDLSCCVEKHDIVEHYDDPQMPMKLRMLAETFCGVGPWGTSGKGMRQMMMAAEGNSNTSTMNFDMSNLQL</sequence>
<dbReference type="EMBL" id="MU004231">
    <property type="protein sequence ID" value="KAF2672769.1"/>
    <property type="molecule type" value="Genomic_DNA"/>
</dbReference>
<dbReference type="InterPro" id="IPR002893">
    <property type="entry name" value="Znf_MYND"/>
</dbReference>
<dbReference type="PANTHER" id="PTHR12298">
    <property type="entry name" value="PCDC2 PROGRAMMED CELL DEATH PROTEIN 2 -RELATED"/>
    <property type="match status" value="1"/>
</dbReference>
<evidence type="ECO:0000313" key="8">
    <source>
        <dbReference type="Proteomes" id="UP000799302"/>
    </source>
</evidence>
<dbReference type="Pfam" id="PF01753">
    <property type="entry name" value="zf-MYND"/>
    <property type="match status" value="1"/>
</dbReference>
<dbReference type="SUPFAM" id="SSF144232">
    <property type="entry name" value="HIT/MYND zinc finger-like"/>
    <property type="match status" value="1"/>
</dbReference>